<evidence type="ECO:0000313" key="1">
    <source>
        <dbReference type="EMBL" id="CAH0391706.1"/>
    </source>
</evidence>
<evidence type="ECO:0000313" key="2">
    <source>
        <dbReference type="Proteomes" id="UP001152759"/>
    </source>
</evidence>
<dbReference type="Proteomes" id="UP001152759">
    <property type="component" value="Chromosome 6"/>
</dbReference>
<proteinExistence type="predicted"/>
<accession>A0A9P0AH67</accession>
<name>A0A9P0AH67_BEMTA</name>
<dbReference type="AlphaFoldDB" id="A0A9P0AH67"/>
<sequence>MGVGLLSDRDAPSRREVTGGCKLYLGTDTPNSLSAIGREIATNEPLSLFYDDKYHILGDPAYALYPNLNLELEDDLPTPVEMPPVAAPRANIKAGRKSSALRLIYPNAEDYSSFGKQNAPDIVRTPATPPVRKVETFHPAGTDLRRSLVLEGDELYLEVEDVGDATRFWIVIPRCADLRWTMEL</sequence>
<reference evidence="1" key="1">
    <citation type="submission" date="2021-12" db="EMBL/GenBank/DDBJ databases">
        <authorList>
            <person name="King R."/>
        </authorList>
    </citation>
    <scope>NUCLEOTIDE SEQUENCE</scope>
</reference>
<organism evidence="1 2">
    <name type="scientific">Bemisia tabaci</name>
    <name type="common">Sweetpotato whitefly</name>
    <name type="synonym">Aleurodes tabaci</name>
    <dbReference type="NCBI Taxonomy" id="7038"/>
    <lineage>
        <taxon>Eukaryota</taxon>
        <taxon>Metazoa</taxon>
        <taxon>Ecdysozoa</taxon>
        <taxon>Arthropoda</taxon>
        <taxon>Hexapoda</taxon>
        <taxon>Insecta</taxon>
        <taxon>Pterygota</taxon>
        <taxon>Neoptera</taxon>
        <taxon>Paraneoptera</taxon>
        <taxon>Hemiptera</taxon>
        <taxon>Sternorrhyncha</taxon>
        <taxon>Aleyrodoidea</taxon>
        <taxon>Aleyrodidae</taxon>
        <taxon>Aleyrodinae</taxon>
        <taxon>Bemisia</taxon>
    </lineage>
</organism>
<gene>
    <name evidence="1" type="ORF">BEMITA_LOCUS10301</name>
</gene>
<protein>
    <submittedName>
        <fullName evidence="1">Uncharacterized protein</fullName>
    </submittedName>
</protein>
<keyword evidence="2" id="KW-1185">Reference proteome</keyword>
<dbReference type="EMBL" id="OU963867">
    <property type="protein sequence ID" value="CAH0391706.1"/>
    <property type="molecule type" value="Genomic_DNA"/>
</dbReference>